<dbReference type="GO" id="GO:0016787">
    <property type="term" value="F:hydrolase activity"/>
    <property type="evidence" value="ECO:0007669"/>
    <property type="project" value="UniProtKB-KW"/>
</dbReference>
<dbReference type="PANTHER" id="PTHR46118:SF4">
    <property type="entry name" value="PROTEIN ABHD11"/>
    <property type="match status" value="1"/>
</dbReference>
<dbReference type="EMBL" id="JBHUFZ010000033">
    <property type="protein sequence ID" value="MFD1891364.1"/>
    <property type="molecule type" value="Genomic_DNA"/>
</dbReference>
<dbReference type="RefSeq" id="WP_343875722.1">
    <property type="nucleotide sequence ID" value="NZ_BAAAIX010000034.1"/>
</dbReference>
<dbReference type="Proteomes" id="UP001597326">
    <property type="component" value="Unassembled WGS sequence"/>
</dbReference>
<dbReference type="SUPFAM" id="SSF53474">
    <property type="entry name" value="alpha/beta-Hydrolases"/>
    <property type="match status" value="1"/>
</dbReference>
<proteinExistence type="predicted"/>
<accession>A0ABW4S006</accession>
<dbReference type="PRINTS" id="PR00111">
    <property type="entry name" value="ABHYDROLASE"/>
</dbReference>
<dbReference type="PANTHER" id="PTHR46118">
    <property type="entry name" value="PROTEIN ABHD11"/>
    <property type="match status" value="1"/>
</dbReference>
<comment type="caution">
    <text evidence="3">The sequence shown here is derived from an EMBL/GenBank/DDBJ whole genome shotgun (WGS) entry which is preliminary data.</text>
</comment>
<name>A0ABW4S006_9ACTN</name>
<organism evidence="3 4">
    <name type="scientific">Luteococcus peritonei</name>
    <dbReference type="NCBI Taxonomy" id="88874"/>
    <lineage>
        <taxon>Bacteria</taxon>
        <taxon>Bacillati</taxon>
        <taxon>Actinomycetota</taxon>
        <taxon>Actinomycetes</taxon>
        <taxon>Propionibacteriales</taxon>
        <taxon>Propionibacteriaceae</taxon>
        <taxon>Luteococcus</taxon>
    </lineage>
</organism>
<gene>
    <name evidence="3" type="ORF">ACFSCS_14410</name>
</gene>
<keyword evidence="4" id="KW-1185">Reference proteome</keyword>
<evidence type="ECO:0000256" key="1">
    <source>
        <dbReference type="ARBA" id="ARBA00022801"/>
    </source>
</evidence>
<dbReference type="Pfam" id="PF00561">
    <property type="entry name" value="Abhydrolase_1"/>
    <property type="match status" value="1"/>
</dbReference>
<protein>
    <submittedName>
        <fullName evidence="3">Alpha/beta fold hydrolase</fullName>
    </submittedName>
</protein>
<reference evidence="4" key="1">
    <citation type="journal article" date="2019" name="Int. J. Syst. Evol. Microbiol.">
        <title>The Global Catalogue of Microorganisms (GCM) 10K type strain sequencing project: providing services to taxonomists for standard genome sequencing and annotation.</title>
        <authorList>
            <consortium name="The Broad Institute Genomics Platform"/>
            <consortium name="The Broad Institute Genome Sequencing Center for Infectious Disease"/>
            <person name="Wu L."/>
            <person name="Ma J."/>
        </authorList>
    </citation>
    <scope>NUCLEOTIDE SEQUENCE [LARGE SCALE GENOMIC DNA]</scope>
    <source>
        <strain evidence="4">CAIM 431</strain>
    </source>
</reference>
<evidence type="ECO:0000259" key="2">
    <source>
        <dbReference type="Pfam" id="PF00561"/>
    </source>
</evidence>
<evidence type="ECO:0000313" key="4">
    <source>
        <dbReference type="Proteomes" id="UP001597326"/>
    </source>
</evidence>
<dbReference type="InterPro" id="IPR029058">
    <property type="entry name" value="AB_hydrolase_fold"/>
</dbReference>
<evidence type="ECO:0000313" key="3">
    <source>
        <dbReference type="EMBL" id="MFD1891364.1"/>
    </source>
</evidence>
<keyword evidence="1 3" id="KW-0378">Hydrolase</keyword>
<dbReference type="InterPro" id="IPR000073">
    <property type="entry name" value="AB_hydrolase_1"/>
</dbReference>
<feature type="domain" description="AB hydrolase-1" evidence="2">
    <location>
        <begin position="14"/>
        <end position="245"/>
    </location>
</feature>
<sequence length="259" mass="28524">MLHSTTVGCGASRIVFLHGLFGQGKNFTQVAKALSDVATSTLVDLPNHGRSPWSEQVDYAAMADDVAELLRTLDGPVCLVGHSMGGKVAMRTALDHPELVERLMVVDISPTKGLGSSFDALVGAMQALDLAGLQSRSQADQELAAGIPDPVVRGFLMQNLRHEMGEDGWRHWHWQMNLDLLARELDHGIPDWPEVHTSYQGPTLWVAGERSSYVRSDAAPVMRELFPRHVLVTIKGAGHWVHSEQPERFIATLRHFLSL</sequence>
<dbReference type="Gene3D" id="3.40.50.1820">
    <property type="entry name" value="alpha/beta hydrolase"/>
    <property type="match status" value="1"/>
</dbReference>